<organism evidence="2">
    <name type="scientific">Cacopsylla melanoneura</name>
    <dbReference type="NCBI Taxonomy" id="428564"/>
    <lineage>
        <taxon>Eukaryota</taxon>
        <taxon>Metazoa</taxon>
        <taxon>Ecdysozoa</taxon>
        <taxon>Arthropoda</taxon>
        <taxon>Hexapoda</taxon>
        <taxon>Insecta</taxon>
        <taxon>Pterygota</taxon>
        <taxon>Neoptera</taxon>
        <taxon>Paraneoptera</taxon>
        <taxon>Hemiptera</taxon>
        <taxon>Sternorrhyncha</taxon>
        <taxon>Psylloidea</taxon>
        <taxon>Psyllidae</taxon>
        <taxon>Psyllinae</taxon>
        <taxon>Cacopsylla</taxon>
    </lineage>
</organism>
<proteinExistence type="predicted"/>
<keyword evidence="1" id="KW-0472">Membrane</keyword>
<feature type="transmembrane region" description="Helical" evidence="1">
    <location>
        <begin position="20"/>
        <end position="40"/>
    </location>
</feature>
<evidence type="ECO:0000313" key="2">
    <source>
        <dbReference type="EMBL" id="CAG6733546.1"/>
    </source>
</evidence>
<dbReference type="EMBL" id="HBUF01390187">
    <property type="protein sequence ID" value="CAG6733546.1"/>
    <property type="molecule type" value="Transcribed_RNA"/>
</dbReference>
<keyword evidence="1" id="KW-0812">Transmembrane</keyword>
<dbReference type="EMBL" id="HBUF01390188">
    <property type="protein sequence ID" value="CAG6733547.1"/>
    <property type="molecule type" value="Transcribed_RNA"/>
</dbReference>
<reference evidence="2" key="1">
    <citation type="submission" date="2021-05" db="EMBL/GenBank/DDBJ databases">
        <authorList>
            <person name="Alioto T."/>
            <person name="Alioto T."/>
            <person name="Gomez Garrido J."/>
        </authorList>
    </citation>
    <scope>NUCLEOTIDE SEQUENCE</scope>
</reference>
<dbReference type="AlphaFoldDB" id="A0A8D8YS82"/>
<accession>A0A8D8YS82</accession>
<keyword evidence="1" id="KW-1133">Transmembrane helix</keyword>
<evidence type="ECO:0000256" key="1">
    <source>
        <dbReference type="SAM" id="Phobius"/>
    </source>
</evidence>
<sequence length="116" mass="12707">MPPSTLSLNALSSTLSINVLSFLMFSALWPSFRSLAIVTFKTSRRSPKRTMRLIGSSLCSIKPLTSFSISLESGCFGTYLPNTTAHNITPRQQALVVRKVMLNIFFANAGFSDSIV</sequence>
<name>A0A8D8YS82_9HEMI</name>
<protein>
    <submittedName>
        <fullName evidence="2">Uncharacterized protein</fullName>
    </submittedName>
</protein>